<evidence type="ECO:0000313" key="1">
    <source>
        <dbReference type="EMBL" id="SPE18992.1"/>
    </source>
</evidence>
<dbReference type="AlphaFoldDB" id="A0A2N9L6R0"/>
<organism evidence="1 2">
    <name type="scientific">Candidatus Sulfuritelmatomonas gaucii</name>
    <dbReference type="NCBI Taxonomy" id="2043161"/>
    <lineage>
        <taxon>Bacteria</taxon>
        <taxon>Pseudomonadati</taxon>
        <taxon>Acidobacteriota</taxon>
        <taxon>Terriglobia</taxon>
        <taxon>Terriglobales</taxon>
        <taxon>Acidobacteriaceae</taxon>
        <taxon>Candidatus Sulfuritelmatomonas</taxon>
    </lineage>
</organism>
<reference evidence="2" key="1">
    <citation type="submission" date="2018-02" db="EMBL/GenBank/DDBJ databases">
        <authorList>
            <person name="Hausmann B."/>
        </authorList>
    </citation>
    <scope>NUCLEOTIDE SEQUENCE [LARGE SCALE GENOMIC DNA]</scope>
    <source>
        <strain evidence="2">Peat soil MAG SbA5</strain>
    </source>
</reference>
<dbReference type="EMBL" id="OKRB01000073">
    <property type="protein sequence ID" value="SPE18992.1"/>
    <property type="molecule type" value="Genomic_DNA"/>
</dbReference>
<protein>
    <submittedName>
        <fullName evidence="1">Uncharacterized protein</fullName>
    </submittedName>
</protein>
<accession>A0A2N9L6R0</accession>
<sequence length="87" mass="8823">MAEKFDGKAPNGGIHGLKQIEAGIGDLRPHNAAIVPVAVLTDQLEAFEASEDAGNVRLGGEHARADCCAGEAFGPGAAQDAEDIVLG</sequence>
<proteinExistence type="predicted"/>
<gene>
    <name evidence="1" type="ORF">SBA5_180025</name>
</gene>
<evidence type="ECO:0000313" key="2">
    <source>
        <dbReference type="Proteomes" id="UP000239735"/>
    </source>
</evidence>
<name>A0A2N9L6R0_9BACT</name>
<dbReference type="Proteomes" id="UP000239735">
    <property type="component" value="Unassembled WGS sequence"/>
</dbReference>